<dbReference type="GO" id="GO:0044781">
    <property type="term" value="P:bacterial-type flagellum organization"/>
    <property type="evidence" value="ECO:0007669"/>
    <property type="project" value="UniProtKB-UniRule"/>
</dbReference>
<feature type="compositionally biased region" description="Polar residues" evidence="6">
    <location>
        <begin position="1"/>
        <end position="13"/>
    </location>
</feature>
<sequence>MGISASMNDSLDNTVAGPAAAASNIPKKSQSDDMRDTFLTMIVTQMKNQDPTKPMDNADLTGQLAQIATLESMNKLSDSVTGISQQIGSGQSLQATQLVGKGVLIPRNEIVLAPLKKESSGENSNVAKPANPLPDDVISANSPSNFGLSNFGATEGNEGGEGAEEPQTDYISSPFGFFLPKMADSVEITIRDKNRTVIRTITYDSEVKPDIYDMAWDGRDNNGNVVADPKGKYFFDVKAVRMGSEIEVTKLGYTRVNGVTPGSDAPLLDVGIGQSVPLSSIFKVYPAS</sequence>
<keyword evidence="9" id="KW-0969">Cilium</keyword>
<gene>
    <name evidence="9" type="ORF">EC835_101407</name>
</gene>
<evidence type="ECO:0000256" key="4">
    <source>
        <dbReference type="ARBA" id="ARBA00024746"/>
    </source>
</evidence>
<keyword evidence="3 5" id="KW-1005">Bacterial flagellum biogenesis</keyword>
<feature type="domain" description="FlgD Tudor-like" evidence="8">
    <location>
        <begin position="91"/>
        <end position="281"/>
    </location>
</feature>
<dbReference type="Pfam" id="PF13861">
    <property type="entry name" value="FLgD_tudor"/>
    <property type="match status" value="1"/>
</dbReference>
<keyword evidence="9" id="KW-0282">Flagellum</keyword>
<feature type="region of interest" description="Disordered" evidence="6">
    <location>
        <begin position="1"/>
        <end position="32"/>
    </location>
</feature>
<evidence type="ECO:0000313" key="9">
    <source>
        <dbReference type="EMBL" id="TCT38403.1"/>
    </source>
</evidence>
<evidence type="ECO:0000256" key="6">
    <source>
        <dbReference type="SAM" id="MobiDB-lite"/>
    </source>
</evidence>
<dbReference type="AlphaFoldDB" id="A0A4R3NSE9"/>
<protein>
    <recommendedName>
        <fullName evidence="2 5">Basal-body rod modification protein FlgD</fullName>
    </recommendedName>
</protein>
<keyword evidence="9" id="KW-0966">Cell projection</keyword>
<dbReference type="InterPro" id="IPR005648">
    <property type="entry name" value="FlgD"/>
</dbReference>
<dbReference type="Pfam" id="PF03963">
    <property type="entry name" value="FlgD"/>
    <property type="match status" value="1"/>
</dbReference>
<evidence type="ECO:0000259" key="7">
    <source>
        <dbReference type="Pfam" id="PF13860"/>
    </source>
</evidence>
<feature type="region of interest" description="Disordered" evidence="6">
    <location>
        <begin position="147"/>
        <end position="167"/>
    </location>
</feature>
<evidence type="ECO:0000256" key="3">
    <source>
        <dbReference type="ARBA" id="ARBA00022795"/>
    </source>
</evidence>
<dbReference type="Proteomes" id="UP000295055">
    <property type="component" value="Unassembled WGS sequence"/>
</dbReference>
<dbReference type="OrthoDB" id="9785233at2"/>
<evidence type="ECO:0000256" key="2">
    <source>
        <dbReference type="ARBA" id="ARBA00016013"/>
    </source>
</evidence>
<evidence type="ECO:0000313" key="10">
    <source>
        <dbReference type="Proteomes" id="UP000295055"/>
    </source>
</evidence>
<reference evidence="9 10" key="1">
    <citation type="submission" date="2019-03" db="EMBL/GenBank/DDBJ databases">
        <title>Genomic analyses of the natural microbiome of Caenorhabditis elegans.</title>
        <authorList>
            <person name="Samuel B."/>
        </authorList>
    </citation>
    <scope>NUCLEOTIDE SEQUENCE [LARGE SCALE GENOMIC DNA]</scope>
    <source>
        <strain evidence="9 10">JUb102</strain>
    </source>
</reference>
<comment type="caution">
    <text evidence="9">The sequence shown here is derived from an EMBL/GenBank/DDBJ whole genome shotgun (WGS) entry which is preliminary data.</text>
</comment>
<name>A0A4R3NSE9_9GAMM</name>
<dbReference type="InterPro" id="IPR025965">
    <property type="entry name" value="FlgD/Vpr_Ig-like"/>
</dbReference>
<comment type="function">
    <text evidence="4 5">Required for flagellar hook formation. May act as a scaffolding protein.</text>
</comment>
<dbReference type="Pfam" id="PF13860">
    <property type="entry name" value="FlgD_ig"/>
    <property type="match status" value="1"/>
</dbReference>
<feature type="domain" description="FlgD/Vpr Ig-like" evidence="7">
    <location>
        <begin position="174"/>
        <end position="240"/>
    </location>
</feature>
<dbReference type="InterPro" id="IPR025963">
    <property type="entry name" value="FLgD_Tudor"/>
</dbReference>
<comment type="similarity">
    <text evidence="1 5">Belongs to the FlgD family.</text>
</comment>
<evidence type="ECO:0000256" key="5">
    <source>
        <dbReference type="RuleBase" id="RU362076"/>
    </source>
</evidence>
<dbReference type="EMBL" id="SMAS01000001">
    <property type="protein sequence ID" value="TCT38403.1"/>
    <property type="molecule type" value="Genomic_DNA"/>
</dbReference>
<proteinExistence type="inferred from homology"/>
<evidence type="ECO:0000256" key="1">
    <source>
        <dbReference type="ARBA" id="ARBA00010577"/>
    </source>
</evidence>
<evidence type="ECO:0000259" key="8">
    <source>
        <dbReference type="Pfam" id="PF13861"/>
    </source>
</evidence>
<dbReference type="RefSeq" id="WP_132494653.1">
    <property type="nucleotide sequence ID" value="NZ_SMAS01000001.1"/>
</dbReference>
<organism evidence="9 10">
    <name type="scientific">Providencia alcalifaciens</name>
    <dbReference type="NCBI Taxonomy" id="126385"/>
    <lineage>
        <taxon>Bacteria</taxon>
        <taxon>Pseudomonadati</taxon>
        <taxon>Pseudomonadota</taxon>
        <taxon>Gammaproteobacteria</taxon>
        <taxon>Enterobacterales</taxon>
        <taxon>Morganellaceae</taxon>
        <taxon>Providencia</taxon>
    </lineage>
</organism>
<accession>A0A4R3NSE9</accession>
<dbReference type="Gene3D" id="2.60.40.4070">
    <property type="match status" value="1"/>
</dbReference>